<evidence type="ECO:0000313" key="2">
    <source>
        <dbReference type="Proteomes" id="UP001187192"/>
    </source>
</evidence>
<organism evidence="1 2">
    <name type="scientific">Ficus carica</name>
    <name type="common">Common fig</name>
    <dbReference type="NCBI Taxonomy" id="3494"/>
    <lineage>
        <taxon>Eukaryota</taxon>
        <taxon>Viridiplantae</taxon>
        <taxon>Streptophyta</taxon>
        <taxon>Embryophyta</taxon>
        <taxon>Tracheophyta</taxon>
        <taxon>Spermatophyta</taxon>
        <taxon>Magnoliopsida</taxon>
        <taxon>eudicotyledons</taxon>
        <taxon>Gunneridae</taxon>
        <taxon>Pentapetalae</taxon>
        <taxon>rosids</taxon>
        <taxon>fabids</taxon>
        <taxon>Rosales</taxon>
        <taxon>Moraceae</taxon>
        <taxon>Ficeae</taxon>
        <taxon>Ficus</taxon>
    </lineage>
</organism>
<dbReference type="AlphaFoldDB" id="A0AA88CT03"/>
<proteinExistence type="predicted"/>
<dbReference type="Proteomes" id="UP001187192">
    <property type="component" value="Unassembled WGS sequence"/>
</dbReference>
<evidence type="ECO:0000313" key="1">
    <source>
        <dbReference type="EMBL" id="GMN33728.1"/>
    </source>
</evidence>
<comment type="caution">
    <text evidence="1">The sequence shown here is derived from an EMBL/GenBank/DDBJ whole genome shotgun (WGS) entry which is preliminary data.</text>
</comment>
<reference evidence="1" key="1">
    <citation type="submission" date="2023-07" db="EMBL/GenBank/DDBJ databases">
        <title>draft genome sequence of fig (Ficus carica).</title>
        <authorList>
            <person name="Takahashi T."/>
            <person name="Nishimura K."/>
        </authorList>
    </citation>
    <scope>NUCLEOTIDE SEQUENCE</scope>
</reference>
<gene>
    <name evidence="1" type="ORF">TIFTF001_004308</name>
</gene>
<dbReference type="EMBL" id="BTGU01000004">
    <property type="protein sequence ID" value="GMN33728.1"/>
    <property type="molecule type" value="Genomic_DNA"/>
</dbReference>
<sequence>MPDLRSPPCAKEILFGRAQVATGEKVESAAGQCGEEREK</sequence>
<protein>
    <submittedName>
        <fullName evidence="1">Uncharacterized protein</fullName>
    </submittedName>
</protein>
<name>A0AA88CT03_FICCA</name>
<keyword evidence="2" id="KW-1185">Reference proteome</keyword>
<accession>A0AA88CT03</accession>